<dbReference type="RefSeq" id="WP_186344172.1">
    <property type="nucleotide sequence ID" value="NZ_BMMR01000001.1"/>
</dbReference>
<keyword evidence="7" id="KW-1185">Reference proteome</keyword>
<dbReference type="Pfam" id="PF00440">
    <property type="entry name" value="TetR_N"/>
    <property type="match status" value="1"/>
</dbReference>
<dbReference type="InterPro" id="IPR009057">
    <property type="entry name" value="Homeodomain-like_sf"/>
</dbReference>
<dbReference type="Pfam" id="PF13305">
    <property type="entry name" value="TetR_C_33"/>
    <property type="match status" value="1"/>
</dbReference>
<name>A0ABR6U3L7_9ACTN</name>
<dbReference type="Gene3D" id="1.10.357.10">
    <property type="entry name" value="Tetracycline Repressor, domain 2"/>
    <property type="match status" value="1"/>
</dbReference>
<feature type="DNA-binding region" description="H-T-H motif" evidence="4">
    <location>
        <begin position="34"/>
        <end position="53"/>
    </location>
</feature>
<keyword evidence="3" id="KW-0804">Transcription</keyword>
<reference evidence="6 7" key="1">
    <citation type="submission" date="2020-08" db="EMBL/GenBank/DDBJ databases">
        <title>novel species in genus Nocardioides.</title>
        <authorList>
            <person name="Zhang G."/>
        </authorList>
    </citation>
    <scope>NUCLEOTIDE SEQUENCE [LARGE SCALE GENOMIC DNA]</scope>
    <source>
        <strain evidence="6 7">SC8A-24</strain>
    </source>
</reference>
<dbReference type="PANTHER" id="PTHR30055:SF220">
    <property type="entry name" value="TETR-FAMILY REGULATORY PROTEIN"/>
    <property type="match status" value="1"/>
</dbReference>
<dbReference type="SUPFAM" id="SSF48498">
    <property type="entry name" value="Tetracyclin repressor-like, C-terminal domain"/>
    <property type="match status" value="1"/>
</dbReference>
<dbReference type="SUPFAM" id="SSF46689">
    <property type="entry name" value="Homeodomain-like"/>
    <property type="match status" value="1"/>
</dbReference>
<dbReference type="InterPro" id="IPR036271">
    <property type="entry name" value="Tet_transcr_reg_TetR-rel_C_sf"/>
</dbReference>
<feature type="domain" description="HTH tetR-type" evidence="5">
    <location>
        <begin position="11"/>
        <end position="71"/>
    </location>
</feature>
<dbReference type="PANTHER" id="PTHR30055">
    <property type="entry name" value="HTH-TYPE TRANSCRIPTIONAL REGULATOR RUTR"/>
    <property type="match status" value="1"/>
</dbReference>
<keyword evidence="2 4" id="KW-0238">DNA-binding</keyword>
<evidence type="ECO:0000256" key="3">
    <source>
        <dbReference type="ARBA" id="ARBA00023163"/>
    </source>
</evidence>
<dbReference type="Proteomes" id="UP000604001">
    <property type="component" value="Unassembled WGS sequence"/>
</dbReference>
<organism evidence="6 7">
    <name type="scientific">Nocardioides deserti</name>
    <dbReference type="NCBI Taxonomy" id="1588644"/>
    <lineage>
        <taxon>Bacteria</taxon>
        <taxon>Bacillati</taxon>
        <taxon>Actinomycetota</taxon>
        <taxon>Actinomycetes</taxon>
        <taxon>Propionibacteriales</taxon>
        <taxon>Nocardioidaceae</taxon>
        <taxon>Nocardioides</taxon>
    </lineage>
</organism>
<evidence type="ECO:0000313" key="6">
    <source>
        <dbReference type="EMBL" id="MBC2958885.1"/>
    </source>
</evidence>
<dbReference type="PROSITE" id="PS50977">
    <property type="entry name" value="HTH_TETR_2"/>
    <property type="match status" value="1"/>
</dbReference>
<accession>A0ABR6U3L7</accession>
<dbReference type="EMBL" id="JACMYC010000001">
    <property type="protein sequence ID" value="MBC2958885.1"/>
    <property type="molecule type" value="Genomic_DNA"/>
</dbReference>
<dbReference type="InterPro" id="IPR025996">
    <property type="entry name" value="MT1864/Rv1816-like_C"/>
</dbReference>
<evidence type="ECO:0000256" key="2">
    <source>
        <dbReference type="ARBA" id="ARBA00023125"/>
    </source>
</evidence>
<evidence type="ECO:0000313" key="7">
    <source>
        <dbReference type="Proteomes" id="UP000604001"/>
    </source>
</evidence>
<dbReference type="InterPro" id="IPR001647">
    <property type="entry name" value="HTH_TetR"/>
</dbReference>
<evidence type="ECO:0000259" key="5">
    <source>
        <dbReference type="PROSITE" id="PS50977"/>
    </source>
</evidence>
<sequence length="191" mass="20263">MSRSSTGYHHGDLRRALLEAGAALLEEQAPARVSLREVARRAGVSHAAPYHHFGDRGGLLKAIGDACMGDFLARQEDAAAAEGDPADRLVALGEAYVSFAAERPHAFALVFDPELCPPQDPSPERAPLIARNEDLLAECVAAWLTARGRGLEDLEALSTAFWGAVHGLAALVGEGQLGREQVAPALRALVR</sequence>
<dbReference type="PRINTS" id="PR00455">
    <property type="entry name" value="HTHTETR"/>
</dbReference>
<dbReference type="InterPro" id="IPR050109">
    <property type="entry name" value="HTH-type_TetR-like_transc_reg"/>
</dbReference>
<comment type="caution">
    <text evidence="6">The sequence shown here is derived from an EMBL/GenBank/DDBJ whole genome shotgun (WGS) entry which is preliminary data.</text>
</comment>
<proteinExistence type="predicted"/>
<protein>
    <submittedName>
        <fullName evidence="6">TetR/AcrR family transcriptional regulator</fullName>
    </submittedName>
</protein>
<keyword evidence="1" id="KW-0805">Transcription regulation</keyword>
<evidence type="ECO:0000256" key="1">
    <source>
        <dbReference type="ARBA" id="ARBA00023015"/>
    </source>
</evidence>
<evidence type="ECO:0000256" key="4">
    <source>
        <dbReference type="PROSITE-ProRule" id="PRU00335"/>
    </source>
</evidence>
<gene>
    <name evidence="6" type="ORF">H7344_01085</name>
</gene>